<evidence type="ECO:0000313" key="1">
    <source>
        <dbReference type="EMBL" id="KAI5654301.1"/>
    </source>
</evidence>
<name>A0ACC0A443_CATRO</name>
<keyword evidence="2" id="KW-1185">Reference proteome</keyword>
<accession>A0ACC0A443</accession>
<comment type="caution">
    <text evidence="1">The sequence shown here is derived from an EMBL/GenBank/DDBJ whole genome shotgun (WGS) entry which is preliminary data.</text>
</comment>
<sequence>MKNSNGSAKKAAEKQLLQEPFHVHHKLPPGDSPYVRAKFFQLVEKDPESAIVYFWKAINVGDRVDSALKDMAVVMKQQDRAEEAIEAINSFRDRCSKQAQESLDNVLIDLYKKCGKLDEQIELLKQKLRLIYRGEAFNGKPTKTARSHGRKFQVTIKQETSRILGNLGWAYMQQANYATAEVVYRKAQEIDPDANKACNLCLCLIKQSRYSEARFILEDLLGGRISGSDEPKSKNRAQELLKQIESSSQLVQLASSPFSGSSLEDALAEGLDQLMNQWTVFRSKRLPIFEEISPYRDQLAC</sequence>
<reference evidence="2" key="1">
    <citation type="journal article" date="2023" name="Nat. Plants">
        <title>Single-cell RNA sequencing provides a high-resolution roadmap for understanding the multicellular compartmentation of specialized metabolism.</title>
        <authorList>
            <person name="Sun S."/>
            <person name="Shen X."/>
            <person name="Li Y."/>
            <person name="Li Y."/>
            <person name="Wang S."/>
            <person name="Li R."/>
            <person name="Zhang H."/>
            <person name="Shen G."/>
            <person name="Guo B."/>
            <person name="Wei J."/>
            <person name="Xu J."/>
            <person name="St-Pierre B."/>
            <person name="Chen S."/>
            <person name="Sun C."/>
        </authorList>
    </citation>
    <scope>NUCLEOTIDE SEQUENCE [LARGE SCALE GENOMIC DNA]</scope>
</reference>
<organism evidence="1 2">
    <name type="scientific">Catharanthus roseus</name>
    <name type="common">Madagascar periwinkle</name>
    <name type="synonym">Vinca rosea</name>
    <dbReference type="NCBI Taxonomy" id="4058"/>
    <lineage>
        <taxon>Eukaryota</taxon>
        <taxon>Viridiplantae</taxon>
        <taxon>Streptophyta</taxon>
        <taxon>Embryophyta</taxon>
        <taxon>Tracheophyta</taxon>
        <taxon>Spermatophyta</taxon>
        <taxon>Magnoliopsida</taxon>
        <taxon>eudicotyledons</taxon>
        <taxon>Gunneridae</taxon>
        <taxon>Pentapetalae</taxon>
        <taxon>asterids</taxon>
        <taxon>lamiids</taxon>
        <taxon>Gentianales</taxon>
        <taxon>Apocynaceae</taxon>
        <taxon>Rauvolfioideae</taxon>
        <taxon>Vinceae</taxon>
        <taxon>Catharanthinae</taxon>
        <taxon>Catharanthus</taxon>
    </lineage>
</organism>
<dbReference type="EMBL" id="CM044707">
    <property type="protein sequence ID" value="KAI5654301.1"/>
    <property type="molecule type" value="Genomic_DNA"/>
</dbReference>
<dbReference type="Proteomes" id="UP001060085">
    <property type="component" value="Linkage Group LG07"/>
</dbReference>
<gene>
    <name evidence="1" type="ORF">M9H77_31488</name>
</gene>
<protein>
    <submittedName>
        <fullName evidence="1">Uncharacterized protein</fullName>
    </submittedName>
</protein>
<evidence type="ECO:0000313" key="2">
    <source>
        <dbReference type="Proteomes" id="UP001060085"/>
    </source>
</evidence>
<proteinExistence type="predicted"/>